<dbReference type="PROSITE" id="PS50835">
    <property type="entry name" value="IG_LIKE"/>
    <property type="match status" value="1"/>
</dbReference>
<dbReference type="SUPFAM" id="SSF48726">
    <property type="entry name" value="Immunoglobulin"/>
    <property type="match status" value="1"/>
</dbReference>
<reference evidence="3 4" key="1">
    <citation type="submission" date="2021-07" db="EMBL/GenBank/DDBJ databases">
        <authorList>
            <person name="Palmer J.M."/>
        </authorList>
    </citation>
    <scope>NUCLEOTIDE SEQUENCE [LARGE SCALE GENOMIC DNA]</scope>
    <source>
        <strain evidence="3 4">AT_MEX2019</strain>
        <tissue evidence="3">Muscle</tissue>
    </source>
</reference>
<name>A0ABU7AHB5_9TELE</name>
<keyword evidence="1" id="KW-0393">Immunoglobulin domain</keyword>
<comment type="caution">
    <text evidence="3">The sequence shown here is derived from an EMBL/GenBank/DDBJ whole genome shotgun (WGS) entry which is preliminary data.</text>
</comment>
<dbReference type="Proteomes" id="UP001345963">
    <property type="component" value="Unassembled WGS sequence"/>
</dbReference>
<dbReference type="InterPro" id="IPR013151">
    <property type="entry name" value="Immunoglobulin_dom"/>
</dbReference>
<dbReference type="InterPro" id="IPR013783">
    <property type="entry name" value="Ig-like_fold"/>
</dbReference>
<organism evidence="3 4">
    <name type="scientific">Ataeniobius toweri</name>
    <dbReference type="NCBI Taxonomy" id="208326"/>
    <lineage>
        <taxon>Eukaryota</taxon>
        <taxon>Metazoa</taxon>
        <taxon>Chordata</taxon>
        <taxon>Craniata</taxon>
        <taxon>Vertebrata</taxon>
        <taxon>Euteleostomi</taxon>
        <taxon>Actinopterygii</taxon>
        <taxon>Neopterygii</taxon>
        <taxon>Teleostei</taxon>
        <taxon>Neoteleostei</taxon>
        <taxon>Acanthomorphata</taxon>
        <taxon>Ovalentaria</taxon>
        <taxon>Atherinomorphae</taxon>
        <taxon>Cyprinodontiformes</taxon>
        <taxon>Goodeidae</taxon>
        <taxon>Ataeniobius</taxon>
    </lineage>
</organism>
<protein>
    <submittedName>
        <fullName evidence="3">Contactin-1</fullName>
    </submittedName>
</protein>
<dbReference type="EMBL" id="JAHUTI010012818">
    <property type="protein sequence ID" value="MED6236790.1"/>
    <property type="molecule type" value="Genomic_DNA"/>
</dbReference>
<feature type="domain" description="Ig-like" evidence="2">
    <location>
        <begin position="1"/>
        <end position="76"/>
    </location>
</feature>
<accession>A0ABU7AHB5</accession>
<dbReference type="Gene3D" id="2.60.40.10">
    <property type="entry name" value="Immunoglobulins"/>
    <property type="match status" value="1"/>
</dbReference>
<gene>
    <name evidence="3" type="primary">CNTN1</name>
    <name evidence="3" type="ORF">ATANTOWER_014281</name>
</gene>
<proteinExistence type="predicted"/>
<sequence length="91" mass="9942">MECAASYDPSVDITFIWSLNGQDIDLHKDNTHYESTLNGSSNAKLLIRNAQLKHAGSYTCTAKTQVDNTTASAHLVVRVSWLGCSDSHGRC</sequence>
<evidence type="ECO:0000256" key="1">
    <source>
        <dbReference type="ARBA" id="ARBA00023319"/>
    </source>
</evidence>
<keyword evidence="4" id="KW-1185">Reference proteome</keyword>
<dbReference type="InterPro" id="IPR007110">
    <property type="entry name" value="Ig-like_dom"/>
</dbReference>
<evidence type="ECO:0000313" key="4">
    <source>
        <dbReference type="Proteomes" id="UP001345963"/>
    </source>
</evidence>
<dbReference type="InterPro" id="IPR036179">
    <property type="entry name" value="Ig-like_dom_sf"/>
</dbReference>
<evidence type="ECO:0000313" key="3">
    <source>
        <dbReference type="EMBL" id="MED6236790.1"/>
    </source>
</evidence>
<dbReference type="Pfam" id="PF00047">
    <property type="entry name" value="ig"/>
    <property type="match status" value="1"/>
</dbReference>
<evidence type="ECO:0000259" key="2">
    <source>
        <dbReference type="PROSITE" id="PS50835"/>
    </source>
</evidence>